<dbReference type="GO" id="GO:0006269">
    <property type="term" value="P:DNA replication, synthesis of primer"/>
    <property type="evidence" value="ECO:0007669"/>
    <property type="project" value="UniProtKB-KW"/>
</dbReference>
<keyword evidence="10" id="KW-1185">Reference proteome</keyword>
<proteinExistence type="predicted"/>
<evidence type="ECO:0000256" key="1">
    <source>
        <dbReference type="ARBA" id="ARBA00022478"/>
    </source>
</evidence>
<gene>
    <name evidence="9" type="ORF">LZD57_00275</name>
</gene>
<organism evidence="9 10">
    <name type="scientific">Jiella avicenniae</name>
    <dbReference type="NCBI Taxonomy" id="2907202"/>
    <lineage>
        <taxon>Bacteria</taxon>
        <taxon>Pseudomonadati</taxon>
        <taxon>Pseudomonadota</taxon>
        <taxon>Alphaproteobacteria</taxon>
        <taxon>Hyphomicrobiales</taxon>
        <taxon>Aurantimonadaceae</taxon>
        <taxon>Jiella</taxon>
    </lineage>
</organism>
<dbReference type="GO" id="GO:0003677">
    <property type="term" value="F:DNA binding"/>
    <property type="evidence" value="ECO:0007669"/>
    <property type="project" value="InterPro"/>
</dbReference>
<protein>
    <recommendedName>
        <fullName evidence="11">Toprim domain-containing protein</fullName>
    </recommendedName>
</protein>
<evidence type="ECO:0000256" key="3">
    <source>
        <dbReference type="ARBA" id="ARBA00022679"/>
    </source>
</evidence>
<dbReference type="GO" id="GO:0000428">
    <property type="term" value="C:DNA-directed RNA polymerase complex"/>
    <property type="evidence" value="ECO:0007669"/>
    <property type="project" value="UniProtKB-KW"/>
</dbReference>
<dbReference type="SUPFAM" id="SSF57783">
    <property type="entry name" value="Zinc beta-ribbon"/>
    <property type="match status" value="1"/>
</dbReference>
<dbReference type="EMBL" id="JAJUWU010000001">
    <property type="protein sequence ID" value="MCE7026411.1"/>
    <property type="molecule type" value="Genomic_DNA"/>
</dbReference>
<evidence type="ECO:0000256" key="4">
    <source>
        <dbReference type="ARBA" id="ARBA00022695"/>
    </source>
</evidence>
<dbReference type="GO" id="GO:0008270">
    <property type="term" value="F:zinc ion binding"/>
    <property type="evidence" value="ECO:0007669"/>
    <property type="project" value="InterPro"/>
</dbReference>
<keyword evidence="5" id="KW-0235">DNA replication</keyword>
<name>A0A9X1T2M5_9HYPH</name>
<evidence type="ECO:0000256" key="2">
    <source>
        <dbReference type="ARBA" id="ARBA00022515"/>
    </source>
</evidence>
<dbReference type="InterPro" id="IPR036977">
    <property type="entry name" value="DNA_primase_Znf_CHC2"/>
</dbReference>
<evidence type="ECO:0000259" key="7">
    <source>
        <dbReference type="Pfam" id="PF13362"/>
    </source>
</evidence>
<dbReference type="Proteomes" id="UP001139035">
    <property type="component" value="Unassembled WGS sequence"/>
</dbReference>
<evidence type="ECO:0000313" key="9">
    <source>
        <dbReference type="EMBL" id="MCE7026411.1"/>
    </source>
</evidence>
<dbReference type="Gene3D" id="3.90.580.10">
    <property type="entry name" value="Zinc finger, CHC2-type domain"/>
    <property type="match status" value="1"/>
</dbReference>
<keyword evidence="2" id="KW-0639">Primosome</keyword>
<evidence type="ECO:0000256" key="5">
    <source>
        <dbReference type="ARBA" id="ARBA00022705"/>
    </source>
</evidence>
<dbReference type="GO" id="GO:1990077">
    <property type="term" value="C:primosome complex"/>
    <property type="evidence" value="ECO:0007669"/>
    <property type="project" value="UniProtKB-KW"/>
</dbReference>
<keyword evidence="4" id="KW-0548">Nucleotidyltransferase</keyword>
<evidence type="ECO:0000259" key="8">
    <source>
        <dbReference type="Pfam" id="PF23639"/>
    </source>
</evidence>
<keyword evidence="3" id="KW-0808">Transferase</keyword>
<evidence type="ECO:0000256" key="6">
    <source>
        <dbReference type="ARBA" id="ARBA00023163"/>
    </source>
</evidence>
<dbReference type="RefSeq" id="WP_233717115.1">
    <property type="nucleotide sequence ID" value="NZ_JAJUWU010000001.1"/>
</dbReference>
<dbReference type="AlphaFoldDB" id="A0A9X1T2M5"/>
<comment type="caution">
    <text evidence="9">The sequence shown here is derived from an EMBL/GenBank/DDBJ whole genome shotgun (WGS) entry which is preliminary data.</text>
</comment>
<keyword evidence="6" id="KW-0804">Transcription</keyword>
<feature type="domain" description="DUF7146" evidence="8">
    <location>
        <begin position="138"/>
        <end position="234"/>
    </location>
</feature>
<keyword evidence="1" id="KW-0240">DNA-directed RNA polymerase</keyword>
<accession>A0A9X1T2M5</accession>
<feature type="domain" description="Toprim" evidence="7">
    <location>
        <begin position="273"/>
        <end position="367"/>
    </location>
</feature>
<dbReference type="GO" id="GO:0016779">
    <property type="term" value="F:nucleotidyltransferase activity"/>
    <property type="evidence" value="ECO:0007669"/>
    <property type="project" value="UniProtKB-KW"/>
</dbReference>
<sequence>MTSGPTFEDIRAALEMRIVELCERLAPAEAYRANGGAYWFALNPTRADRRPGSFWIRLKPPIGVWCDHATGEGGDLFKLIQYIERLPDYAAVRAWSLAFLGWSKDMPKPTAAKIAADRRRAEALTQKRAALGEASLADNRRRALGLWLTGEPMGAEIPTLVRRYLAGRGIAIDRLPNALRFLPSHDYRLADGSRIARPCIPALMTGPDGKPWAVHRTWLEPDGSAKAVFPDPERNKPRKIWPAGWQGAVIRLSKGDSGVSPEEAGRTGEIGPLGIVEGWEDGLPIVIARPDFRVWAAGTLGNIGHVPMLGCIESAIVFADNDWNNPQAERSLADGLSRLRAPQFGMASRRVSVARSWRGKDVNDLHRGAA</sequence>
<reference evidence="9" key="1">
    <citation type="submission" date="2022-01" db="EMBL/GenBank/DDBJ databases">
        <title>Jiella avicenniae sp. nov., a novel endophytic bacterium isolated from bark of Avicennia marina.</title>
        <authorList>
            <person name="Tuo L."/>
        </authorList>
    </citation>
    <scope>NUCLEOTIDE SEQUENCE</scope>
    <source>
        <strain evidence="9">CBK1P-4</strain>
    </source>
</reference>
<dbReference type="Pfam" id="PF13362">
    <property type="entry name" value="Toprim_3"/>
    <property type="match status" value="1"/>
</dbReference>
<dbReference type="InterPro" id="IPR055570">
    <property type="entry name" value="DUF7146"/>
</dbReference>
<evidence type="ECO:0008006" key="11">
    <source>
        <dbReference type="Google" id="ProtNLM"/>
    </source>
</evidence>
<dbReference type="InterPro" id="IPR006171">
    <property type="entry name" value="TOPRIM_dom"/>
</dbReference>
<dbReference type="Pfam" id="PF23639">
    <property type="entry name" value="DUF7146"/>
    <property type="match status" value="1"/>
</dbReference>
<evidence type="ECO:0000313" key="10">
    <source>
        <dbReference type="Proteomes" id="UP001139035"/>
    </source>
</evidence>